<keyword evidence="2" id="KW-1133">Transmembrane helix</keyword>
<gene>
    <name evidence="5" type="ORF">SAMN05660453_1135</name>
</gene>
<evidence type="ECO:0000313" key="5">
    <source>
        <dbReference type="EMBL" id="SFC13411.1"/>
    </source>
</evidence>
<sequence>MKSASKKLLLSSLIVLGAISAGTVTTITNQNQPVTASQTAEPAGSIKISTTFPDPKFQETLRGWDRNGDGYLSPDEIQNITYISLNGVNNAEGIKKLTSVQRVSVSNSGLSTLDLNGMSSVTRVEYSDNPNLKMIDLRNCPNLVTAYHSNHNEIVWISAGMTKFTGCDQRDEHTGNVNIDFEGLTTIHSDGTQTIDLSKVLSDTFLKVYKEHTQPGFNPDTNILTIPKDQLASKYTAGKDDNGTDTTWTFYTKAPFSVDNIPTDLTSEETKTVRRTVNYRDASGKLIPGHEPITDTITYHRTISQNLSTMEVSKSDWVADSVLPTIDVPQELDSKYEKPQVNNKEIQTIDGATPVLTDDPSDQNFVIDVLYSNKKESTTEHKSAKRTINFKDKNGNLIPGKQPIEEEVHYHRTATTDLVTGDVIYTDWVADDAANSEFAGVTIPQSFDQYNNPTVDGKSVTGIDAAKPKLNADGTPQDETIDVVFDEKEPTPTPTPDQPVTPSPKTPVAPATPASPSSTTPATPAKEETTAKSTTAPALAMAVQEALPETAKQFVKKNVLGLSAVAIATSSLVFFLTKKRH</sequence>
<dbReference type="GO" id="GO:0005509">
    <property type="term" value="F:calcium ion binding"/>
    <property type="evidence" value="ECO:0007669"/>
    <property type="project" value="InterPro"/>
</dbReference>
<dbReference type="InterPro" id="IPR018247">
    <property type="entry name" value="EF_Hand_1_Ca_BS"/>
</dbReference>
<name>A0A1I1GPI3_9LACO</name>
<feature type="chain" id="PRO_5038815498" description="EF-hand domain-containing protein" evidence="3">
    <location>
        <begin position="18"/>
        <end position="581"/>
    </location>
</feature>
<dbReference type="InterPro" id="IPR002048">
    <property type="entry name" value="EF_hand_dom"/>
</dbReference>
<feature type="signal peptide" evidence="3">
    <location>
        <begin position="1"/>
        <end position="17"/>
    </location>
</feature>
<protein>
    <recommendedName>
        <fullName evidence="4">EF-hand domain-containing protein</fullName>
    </recommendedName>
</protein>
<evidence type="ECO:0000256" key="3">
    <source>
        <dbReference type="SAM" id="SignalP"/>
    </source>
</evidence>
<feature type="domain" description="EF-hand" evidence="4">
    <location>
        <begin position="52"/>
        <end position="87"/>
    </location>
</feature>
<keyword evidence="2" id="KW-0812">Transmembrane</keyword>
<dbReference type="PROSITE" id="PS50222">
    <property type="entry name" value="EF_HAND_2"/>
    <property type="match status" value="1"/>
</dbReference>
<dbReference type="Pfam" id="PF17966">
    <property type="entry name" value="Muc_B2"/>
    <property type="match status" value="2"/>
</dbReference>
<feature type="compositionally biased region" description="Pro residues" evidence="1">
    <location>
        <begin position="491"/>
        <end position="507"/>
    </location>
</feature>
<dbReference type="RefSeq" id="WP_091502875.1">
    <property type="nucleotide sequence ID" value="NZ_FOLI01000006.1"/>
</dbReference>
<keyword evidence="3" id="KW-0732">Signal</keyword>
<dbReference type="Proteomes" id="UP000199376">
    <property type="component" value="Unassembled WGS sequence"/>
</dbReference>
<reference evidence="5 6" key="1">
    <citation type="submission" date="2016-10" db="EMBL/GenBank/DDBJ databases">
        <authorList>
            <person name="de Groot N.N."/>
        </authorList>
    </citation>
    <scope>NUCLEOTIDE SEQUENCE [LARGE SCALE GENOMIC DNA]</scope>
    <source>
        <strain evidence="5 6">DSM 19113</strain>
    </source>
</reference>
<organism evidence="5 6">
    <name type="scientific">Fructobacillus durionis</name>
    <dbReference type="NCBI Taxonomy" id="283737"/>
    <lineage>
        <taxon>Bacteria</taxon>
        <taxon>Bacillati</taxon>
        <taxon>Bacillota</taxon>
        <taxon>Bacilli</taxon>
        <taxon>Lactobacillales</taxon>
        <taxon>Lactobacillaceae</taxon>
        <taxon>Fructobacillus</taxon>
    </lineage>
</organism>
<accession>A0A1I1GPI3</accession>
<feature type="transmembrane region" description="Helical" evidence="2">
    <location>
        <begin position="559"/>
        <end position="577"/>
    </location>
</feature>
<keyword evidence="6" id="KW-1185">Reference proteome</keyword>
<proteinExistence type="predicted"/>
<evidence type="ECO:0000256" key="2">
    <source>
        <dbReference type="SAM" id="Phobius"/>
    </source>
</evidence>
<dbReference type="PROSITE" id="PS00018">
    <property type="entry name" value="EF_HAND_1"/>
    <property type="match status" value="1"/>
</dbReference>
<feature type="region of interest" description="Disordered" evidence="1">
    <location>
        <begin position="487"/>
        <end position="534"/>
    </location>
</feature>
<keyword evidence="2" id="KW-0472">Membrane</keyword>
<dbReference type="STRING" id="283737.SAMN05660453_1135"/>
<feature type="compositionally biased region" description="Low complexity" evidence="1">
    <location>
        <begin position="508"/>
        <end position="524"/>
    </location>
</feature>
<evidence type="ECO:0000313" key="6">
    <source>
        <dbReference type="Proteomes" id="UP000199376"/>
    </source>
</evidence>
<dbReference type="AlphaFoldDB" id="A0A1I1GPI3"/>
<dbReference type="InterPro" id="IPR041495">
    <property type="entry name" value="Mub_B2"/>
</dbReference>
<evidence type="ECO:0000259" key="4">
    <source>
        <dbReference type="PROSITE" id="PS50222"/>
    </source>
</evidence>
<dbReference type="Gene3D" id="3.80.10.10">
    <property type="entry name" value="Ribonuclease Inhibitor"/>
    <property type="match status" value="1"/>
</dbReference>
<dbReference type="EMBL" id="FOLI01000006">
    <property type="protein sequence ID" value="SFC13411.1"/>
    <property type="molecule type" value="Genomic_DNA"/>
</dbReference>
<dbReference type="Gene3D" id="2.60.40.4300">
    <property type="match status" value="2"/>
</dbReference>
<dbReference type="OrthoDB" id="2282350at2"/>
<dbReference type="InterPro" id="IPR032675">
    <property type="entry name" value="LRR_dom_sf"/>
</dbReference>
<evidence type="ECO:0000256" key="1">
    <source>
        <dbReference type="SAM" id="MobiDB-lite"/>
    </source>
</evidence>